<sequence>MREVRMLIIKKKRKICVPNSLSISRSWNIIGPIVAREIGVPDYTPIPYCFDTNAYKLGHIFVPIGTQMKCFRTVPVLKVLGPIRNFVIESETNFKWLDKEFYSVRTTGNQVDFQIILQRGNNMLSFTGYNYYILSKPNDMPTPGNVTINRAAHEDLYNTRWIGLITNVVVTKIFEINTIKHLRERKLSIGDNVHTILFRYEICEIDETGAVVDSEVKKRHYKWLPLGDKDKDKLPLNEF</sequence>
<dbReference type="Proteomes" id="UP000279307">
    <property type="component" value="Chromosome 7"/>
</dbReference>
<evidence type="ECO:0000313" key="1">
    <source>
        <dbReference type="EMBL" id="RLU21079.1"/>
    </source>
</evidence>
<reference evidence="1" key="1">
    <citation type="journal article" date="2018" name="Genome Res.">
        <title>The genomic architecture and molecular evolution of ant odorant receptors.</title>
        <authorList>
            <person name="McKenzie S.K."/>
            <person name="Kronauer D.J.C."/>
        </authorList>
    </citation>
    <scope>NUCLEOTIDE SEQUENCE [LARGE SCALE GENOMIC DNA]</scope>
    <source>
        <strain evidence="1">Clonal line C1</strain>
    </source>
</reference>
<gene>
    <name evidence="1" type="ORF">DMN91_007695</name>
</gene>
<proteinExistence type="predicted"/>
<reference evidence="1" key="2">
    <citation type="submission" date="2018-07" db="EMBL/GenBank/DDBJ databases">
        <authorList>
            <person name="Mckenzie S.K."/>
            <person name="Kronauer D.J.C."/>
        </authorList>
    </citation>
    <scope>NUCLEOTIDE SEQUENCE</scope>
    <source>
        <strain evidence="1">Clonal line C1</strain>
    </source>
</reference>
<name>A0A3L8DMD6_OOCBI</name>
<organism evidence="1">
    <name type="scientific">Ooceraea biroi</name>
    <name type="common">Clonal raider ant</name>
    <name type="synonym">Cerapachys biroi</name>
    <dbReference type="NCBI Taxonomy" id="2015173"/>
    <lineage>
        <taxon>Eukaryota</taxon>
        <taxon>Metazoa</taxon>
        <taxon>Ecdysozoa</taxon>
        <taxon>Arthropoda</taxon>
        <taxon>Hexapoda</taxon>
        <taxon>Insecta</taxon>
        <taxon>Pterygota</taxon>
        <taxon>Neoptera</taxon>
        <taxon>Endopterygota</taxon>
        <taxon>Hymenoptera</taxon>
        <taxon>Apocrita</taxon>
        <taxon>Aculeata</taxon>
        <taxon>Formicoidea</taxon>
        <taxon>Formicidae</taxon>
        <taxon>Dorylinae</taxon>
        <taxon>Ooceraea</taxon>
    </lineage>
</organism>
<protein>
    <submittedName>
        <fullName evidence="1">Uncharacterized protein</fullName>
    </submittedName>
</protein>
<accession>A0A3L8DMD6</accession>
<dbReference type="EMBL" id="QOIP01000007">
    <property type="protein sequence ID" value="RLU21079.1"/>
    <property type="molecule type" value="Genomic_DNA"/>
</dbReference>
<dbReference type="AlphaFoldDB" id="A0A3L8DMD6"/>
<comment type="caution">
    <text evidence="1">The sequence shown here is derived from an EMBL/GenBank/DDBJ whole genome shotgun (WGS) entry which is preliminary data.</text>
</comment>